<dbReference type="InterPro" id="IPR052031">
    <property type="entry name" value="Membrane_Transporter-Flippase"/>
</dbReference>
<name>A0A1J4JV75_9EUKA</name>
<feature type="transmembrane region" description="Helical" evidence="9">
    <location>
        <begin position="194"/>
        <end position="219"/>
    </location>
</feature>
<keyword evidence="6 9" id="KW-1133">Transmembrane helix</keyword>
<evidence type="ECO:0000256" key="8">
    <source>
        <dbReference type="SAM" id="MobiDB-lite"/>
    </source>
</evidence>
<keyword evidence="5 9" id="KW-0812">Transmembrane</keyword>
<keyword evidence="4" id="KW-1003">Cell membrane</keyword>
<dbReference type="AlphaFoldDB" id="A0A1J4JV75"/>
<keyword evidence="7 9" id="KW-0472">Membrane</keyword>
<organism evidence="10 11">
    <name type="scientific">Tritrichomonas foetus</name>
    <dbReference type="NCBI Taxonomy" id="1144522"/>
    <lineage>
        <taxon>Eukaryota</taxon>
        <taxon>Metamonada</taxon>
        <taxon>Parabasalia</taxon>
        <taxon>Tritrichomonadida</taxon>
        <taxon>Tritrichomonadidae</taxon>
        <taxon>Tritrichomonas</taxon>
    </lineage>
</organism>
<evidence type="ECO:0000256" key="6">
    <source>
        <dbReference type="ARBA" id="ARBA00022989"/>
    </source>
</evidence>
<dbReference type="EMBL" id="MLAK01000926">
    <property type="protein sequence ID" value="OHT01157.1"/>
    <property type="molecule type" value="Genomic_DNA"/>
</dbReference>
<feature type="transmembrane region" description="Helical" evidence="9">
    <location>
        <begin position="225"/>
        <end position="252"/>
    </location>
</feature>
<evidence type="ECO:0000313" key="10">
    <source>
        <dbReference type="EMBL" id="OHT01157.1"/>
    </source>
</evidence>
<comment type="similarity">
    <text evidence="2">Belongs to the multi antimicrobial extrusion (MATE) (TC 2.A.66.1) family.</text>
</comment>
<evidence type="ECO:0000256" key="7">
    <source>
        <dbReference type="ARBA" id="ARBA00023136"/>
    </source>
</evidence>
<dbReference type="Proteomes" id="UP000179807">
    <property type="component" value="Unassembled WGS sequence"/>
</dbReference>
<feature type="transmembrane region" description="Helical" evidence="9">
    <location>
        <begin position="43"/>
        <end position="66"/>
    </location>
</feature>
<feature type="transmembrane region" description="Helical" evidence="9">
    <location>
        <begin position="315"/>
        <end position="340"/>
    </location>
</feature>
<dbReference type="PANTHER" id="PTHR43549">
    <property type="entry name" value="MULTIDRUG RESISTANCE PROTEIN YPNP-RELATED"/>
    <property type="match status" value="1"/>
</dbReference>
<feature type="compositionally biased region" description="Basic and acidic residues" evidence="8">
    <location>
        <begin position="516"/>
        <end position="527"/>
    </location>
</feature>
<comment type="caution">
    <text evidence="10">The sequence shown here is derived from an EMBL/GenBank/DDBJ whole genome shotgun (WGS) entry which is preliminary data.</text>
</comment>
<dbReference type="Pfam" id="PF01554">
    <property type="entry name" value="MatE"/>
    <property type="match status" value="2"/>
</dbReference>
<protein>
    <submittedName>
        <fullName evidence="10">MatE family protein</fullName>
    </submittedName>
</protein>
<evidence type="ECO:0000313" key="11">
    <source>
        <dbReference type="Proteomes" id="UP000179807"/>
    </source>
</evidence>
<dbReference type="CDD" id="cd12082">
    <property type="entry name" value="MATE_like"/>
    <property type="match status" value="1"/>
</dbReference>
<feature type="transmembrane region" description="Helical" evidence="9">
    <location>
        <begin position="457"/>
        <end position="475"/>
    </location>
</feature>
<evidence type="ECO:0000256" key="9">
    <source>
        <dbReference type="SAM" id="Phobius"/>
    </source>
</evidence>
<evidence type="ECO:0000256" key="5">
    <source>
        <dbReference type="ARBA" id="ARBA00022692"/>
    </source>
</evidence>
<evidence type="ECO:0000256" key="4">
    <source>
        <dbReference type="ARBA" id="ARBA00022475"/>
    </source>
</evidence>
<dbReference type="PANTHER" id="PTHR43549:SF2">
    <property type="entry name" value="MULTIDRUG RESISTANCE PROTEIN NORM-RELATED"/>
    <property type="match status" value="1"/>
</dbReference>
<feature type="transmembrane region" description="Helical" evidence="9">
    <location>
        <begin position="127"/>
        <end position="154"/>
    </location>
</feature>
<reference evidence="10" key="1">
    <citation type="submission" date="2016-10" db="EMBL/GenBank/DDBJ databases">
        <authorList>
            <person name="Benchimol M."/>
            <person name="Almeida L.G."/>
            <person name="Vasconcelos A.T."/>
            <person name="Perreira-Neves A."/>
            <person name="Rosa I.A."/>
            <person name="Tasca T."/>
            <person name="Bogo M.R."/>
            <person name="de Souza W."/>
        </authorList>
    </citation>
    <scope>NUCLEOTIDE SEQUENCE [LARGE SCALE GENOMIC DNA]</scope>
    <source>
        <strain evidence="10">K</strain>
    </source>
</reference>
<gene>
    <name evidence="10" type="ORF">TRFO_01774</name>
</gene>
<feature type="region of interest" description="Disordered" evidence="8">
    <location>
        <begin position="501"/>
        <end position="552"/>
    </location>
</feature>
<keyword evidence="3" id="KW-0813">Transport</keyword>
<sequence length="552" mass="60308">MEDADIEIESDYEESTQAVIMHEPLTRPKPGVSNYRLGGRKPLATIGSLMIGPVMLQVCGALYGVISTMWVSRALGTIGVSAISTYSTFDMIGRAFGFFLAVSASTKVSQLFGKGQHEEAGQVICDLLRMCLVCGAFVPAVLIPLVNICCRWFGASEEVVKMGFEYLCPILACSVFTCIYVTCNGLLQGEGRTLLVGIISTCSLVASMFGFETLFLFGFKSGIRGAGWATVLGDAIPGIGIAICYFTGKFTVKPNWRGLFKKFSPHSFPAMKVGISQLVSNLSMSIPGIVMRKLIGASVDSEADFNNALAGYNMVFRYAMITNCVVIAVSMGFIPAASYAYAAKLYKRFLRLFYHGLWIAGAWSVLTTIFSWAIPTEISKVFGSGDEYLKWAGPMLKYGNALGFIMFFRINAQGCLQALQLGGQAMILTITSQLIAIIAFAFILYYTDKHNAIRLCWAYPLGYAFGLVMGILVLIKPLMKVYRLYKETDGDNQPDVELQIEKSLKDIEDDPTNAKVEVDEEKKESESKSSSTSTTGSVMASTDKECENIVEI</sequence>
<feature type="compositionally biased region" description="Basic and acidic residues" evidence="8">
    <location>
        <begin position="542"/>
        <end position="552"/>
    </location>
</feature>
<dbReference type="GO" id="GO:0042910">
    <property type="term" value="F:xenobiotic transmembrane transporter activity"/>
    <property type="evidence" value="ECO:0007669"/>
    <property type="project" value="InterPro"/>
</dbReference>
<dbReference type="VEuPathDB" id="TrichDB:TRFO_01774"/>
<dbReference type="InterPro" id="IPR002528">
    <property type="entry name" value="MATE_fam"/>
</dbReference>
<keyword evidence="11" id="KW-1185">Reference proteome</keyword>
<dbReference type="RefSeq" id="XP_068354293.1">
    <property type="nucleotide sequence ID" value="XM_068490302.1"/>
</dbReference>
<proteinExistence type="inferred from homology"/>
<dbReference type="GO" id="GO:0005886">
    <property type="term" value="C:plasma membrane"/>
    <property type="evidence" value="ECO:0007669"/>
    <property type="project" value="UniProtKB-SubCell"/>
</dbReference>
<evidence type="ECO:0000256" key="3">
    <source>
        <dbReference type="ARBA" id="ARBA00022448"/>
    </source>
</evidence>
<dbReference type="GO" id="GO:0015297">
    <property type="term" value="F:antiporter activity"/>
    <property type="evidence" value="ECO:0007669"/>
    <property type="project" value="InterPro"/>
</dbReference>
<feature type="transmembrane region" description="Helical" evidence="9">
    <location>
        <begin position="424"/>
        <end position="445"/>
    </location>
</feature>
<evidence type="ECO:0000256" key="2">
    <source>
        <dbReference type="ARBA" id="ARBA00010199"/>
    </source>
</evidence>
<comment type="subcellular location">
    <subcellularLocation>
        <location evidence="1">Cell membrane</location>
        <topology evidence="1">Multi-pass membrane protein</topology>
    </subcellularLocation>
</comment>
<feature type="transmembrane region" description="Helical" evidence="9">
    <location>
        <begin position="395"/>
        <end position="412"/>
    </location>
</feature>
<feature type="transmembrane region" description="Helical" evidence="9">
    <location>
        <begin position="166"/>
        <end position="187"/>
    </location>
</feature>
<dbReference type="GeneID" id="94825006"/>
<feature type="transmembrane region" description="Helical" evidence="9">
    <location>
        <begin position="352"/>
        <end position="375"/>
    </location>
</feature>
<evidence type="ECO:0000256" key="1">
    <source>
        <dbReference type="ARBA" id="ARBA00004651"/>
    </source>
</evidence>
<accession>A0A1J4JV75</accession>